<dbReference type="Pfam" id="PF07891">
    <property type="entry name" value="DUF1666"/>
    <property type="match status" value="1"/>
</dbReference>
<dbReference type="OrthoDB" id="772197at2759"/>
<protein>
    <recommendedName>
        <fullName evidence="3">Ribosomal protein L34Ae</fullName>
    </recommendedName>
</protein>
<name>A0A5A7PZ69_STRAF</name>
<reference evidence="2" key="1">
    <citation type="journal article" date="2019" name="Curr. Biol.">
        <title>Genome Sequence of Striga asiatica Provides Insight into the Evolution of Plant Parasitism.</title>
        <authorList>
            <person name="Yoshida S."/>
            <person name="Kim S."/>
            <person name="Wafula E.K."/>
            <person name="Tanskanen J."/>
            <person name="Kim Y.M."/>
            <person name="Honaas L."/>
            <person name="Yang Z."/>
            <person name="Spallek T."/>
            <person name="Conn C.E."/>
            <person name="Ichihashi Y."/>
            <person name="Cheong K."/>
            <person name="Cui S."/>
            <person name="Der J.P."/>
            <person name="Gundlach H."/>
            <person name="Jiao Y."/>
            <person name="Hori C."/>
            <person name="Ishida J.K."/>
            <person name="Kasahara H."/>
            <person name="Kiba T."/>
            <person name="Kim M.S."/>
            <person name="Koo N."/>
            <person name="Laohavisit A."/>
            <person name="Lee Y.H."/>
            <person name="Lumba S."/>
            <person name="McCourt P."/>
            <person name="Mortimer J.C."/>
            <person name="Mutuku J.M."/>
            <person name="Nomura T."/>
            <person name="Sasaki-Sekimoto Y."/>
            <person name="Seto Y."/>
            <person name="Wang Y."/>
            <person name="Wakatake T."/>
            <person name="Sakakibara H."/>
            <person name="Demura T."/>
            <person name="Yamaguchi S."/>
            <person name="Yoneyama K."/>
            <person name="Manabe R.I."/>
            <person name="Nelson D.C."/>
            <person name="Schulman A.H."/>
            <person name="Timko M.P."/>
            <person name="dePamphilis C.W."/>
            <person name="Choi D."/>
            <person name="Shirasu K."/>
        </authorList>
    </citation>
    <scope>NUCLEOTIDE SEQUENCE [LARGE SCALE GENOMIC DNA]</scope>
    <source>
        <strain evidence="2">cv. UVA1</strain>
    </source>
</reference>
<dbReference type="AlphaFoldDB" id="A0A5A7PZ69"/>
<accession>A0A5A7PZ69</accession>
<proteinExistence type="predicted"/>
<dbReference type="Proteomes" id="UP000325081">
    <property type="component" value="Unassembled WGS sequence"/>
</dbReference>
<evidence type="ECO:0000313" key="2">
    <source>
        <dbReference type="Proteomes" id="UP000325081"/>
    </source>
</evidence>
<keyword evidence="2" id="KW-1185">Reference proteome</keyword>
<comment type="caution">
    <text evidence="1">The sequence shown here is derived from an EMBL/GenBank/DDBJ whole genome shotgun (WGS) entry which is preliminary data.</text>
</comment>
<dbReference type="InterPro" id="IPR012870">
    <property type="entry name" value="DUF1666"/>
</dbReference>
<dbReference type="PANTHER" id="PTHR46741">
    <property type="entry name" value="OS09G0413600 PROTEIN"/>
    <property type="match status" value="1"/>
</dbReference>
<dbReference type="PANTHER" id="PTHR46741:SF2">
    <property type="entry name" value="RIBOSOMAL PROTEIN L34AE"/>
    <property type="match status" value="1"/>
</dbReference>
<evidence type="ECO:0000313" key="1">
    <source>
        <dbReference type="EMBL" id="GER37417.1"/>
    </source>
</evidence>
<dbReference type="EMBL" id="BKCP01005361">
    <property type="protein sequence ID" value="GER37417.1"/>
    <property type="molecule type" value="Genomic_DNA"/>
</dbReference>
<organism evidence="1 2">
    <name type="scientific">Striga asiatica</name>
    <name type="common">Asiatic witchweed</name>
    <name type="synonym">Buchnera asiatica</name>
    <dbReference type="NCBI Taxonomy" id="4170"/>
    <lineage>
        <taxon>Eukaryota</taxon>
        <taxon>Viridiplantae</taxon>
        <taxon>Streptophyta</taxon>
        <taxon>Embryophyta</taxon>
        <taxon>Tracheophyta</taxon>
        <taxon>Spermatophyta</taxon>
        <taxon>Magnoliopsida</taxon>
        <taxon>eudicotyledons</taxon>
        <taxon>Gunneridae</taxon>
        <taxon>Pentapetalae</taxon>
        <taxon>asterids</taxon>
        <taxon>lamiids</taxon>
        <taxon>Lamiales</taxon>
        <taxon>Orobanchaceae</taxon>
        <taxon>Buchnereae</taxon>
        <taxon>Striga</taxon>
    </lineage>
</organism>
<gene>
    <name evidence="1" type="ORF">STAS_13817</name>
</gene>
<sequence length="551" mass="64918">MGLHYGVLSQKMVSAFQIVSAYVQHFFNYILSRLQKCIGYGFLKKNIILFLEKIAPNSFYEEKEKNSELDSKFKISTCEEFSTIKNGKVGSFIYYSELESEDVSEFDEEFLNVSNLISCEENHNERMDLLENDDFTNFIENHNKYEKLENYKYDRFEDFNLGPKNDVRPLWEHQELIDQLKVELRRERSSNLPTILEESESPKLVGGKLKGCKIDDEHQKCMAELHKSYHSYTQMMRKFDILNYQKMYAMGFLQVKDSFESSPHPKKAKAPTLKSLVFQKLWLLRPKRHGTEPMKKLAQQLLGDFEVVYVGQMCLSWEFLHFQYGKALHLWSCDPCGIRKYNEVANEFRQFRALMQRFIADEHCQGSRVQNYVKNRCVLRNLLQVPLVREDYTQNNNEAYKKDRDVRYGVTSEMLVEMILNSIQIFRKFVQSDNDCNSSPINGNKKLPNLHNSEDLKLLLQVRKKIQKKEKKLRDVLKSENCILRKFGQNKEDDVDHIFAQIDMKLMCRVFNMSKITRDQLMWCGNKLSKISFVSRKINVEPGIVPFPCSC</sequence>
<evidence type="ECO:0008006" key="3">
    <source>
        <dbReference type="Google" id="ProtNLM"/>
    </source>
</evidence>